<evidence type="ECO:0000313" key="4">
    <source>
        <dbReference type="Proteomes" id="UP001412239"/>
    </source>
</evidence>
<feature type="region of interest" description="Disordered" evidence="1">
    <location>
        <begin position="217"/>
        <end position="243"/>
    </location>
</feature>
<accession>A0A292PZA2</accession>
<feature type="signal peptide" evidence="2">
    <location>
        <begin position="1"/>
        <end position="19"/>
    </location>
</feature>
<feature type="chain" id="PRO_5012223157" evidence="2">
    <location>
        <begin position="20"/>
        <end position="243"/>
    </location>
</feature>
<dbReference type="AlphaFoldDB" id="A0A292PZA2"/>
<evidence type="ECO:0000256" key="2">
    <source>
        <dbReference type="SAM" id="SignalP"/>
    </source>
</evidence>
<protein>
    <submittedName>
        <fullName evidence="3">Uncharacterized protein</fullName>
    </submittedName>
</protein>
<dbReference type="EMBL" id="LN890990">
    <property type="protein sequence ID" value="CUS12474.1"/>
    <property type="molecule type" value="Genomic_DNA"/>
</dbReference>
<sequence>MKFTLASLVAISAVSAVHGRAIPASQPGAIWDRLFSRFEARNDYGYHTEDMYPGIKPTGTQGVVPRPGTSGKPTGTGTGIGTGTAIYGTGTRTAIYGTGTRTAIYGSVTGSAIFPKTIISVPPSSPANPQPKDPHYSPRTTQAPISGPSASIVPNTIISVPPSTPTSAQGTTQAPISSPVASIGPASASAEQDTFTAPVSQVTSTKMVTQISSTKMVTQLPPTTQPSATLTAPVATFSPFRRE</sequence>
<evidence type="ECO:0000256" key="1">
    <source>
        <dbReference type="SAM" id="MobiDB-lite"/>
    </source>
</evidence>
<feature type="compositionally biased region" description="Polar residues" evidence="1">
    <location>
        <begin position="217"/>
        <end position="230"/>
    </location>
</feature>
<feature type="region of interest" description="Disordered" evidence="1">
    <location>
        <begin position="55"/>
        <end position="77"/>
    </location>
</feature>
<feature type="compositionally biased region" description="Polar residues" evidence="1">
    <location>
        <begin position="165"/>
        <end position="180"/>
    </location>
</feature>
<keyword evidence="2" id="KW-0732">Signal</keyword>
<organism evidence="3 4">
    <name type="scientific">Tuber aestivum</name>
    <name type="common">summer truffle</name>
    <dbReference type="NCBI Taxonomy" id="59557"/>
    <lineage>
        <taxon>Eukaryota</taxon>
        <taxon>Fungi</taxon>
        <taxon>Dikarya</taxon>
        <taxon>Ascomycota</taxon>
        <taxon>Pezizomycotina</taxon>
        <taxon>Pezizomycetes</taxon>
        <taxon>Pezizales</taxon>
        <taxon>Tuberaceae</taxon>
        <taxon>Tuber</taxon>
    </lineage>
</organism>
<feature type="region of interest" description="Disordered" evidence="1">
    <location>
        <begin position="121"/>
        <end position="189"/>
    </location>
</feature>
<reference evidence="3" key="1">
    <citation type="submission" date="2015-10" db="EMBL/GenBank/DDBJ databases">
        <authorList>
            <person name="Regsiter A."/>
            <person name="william w."/>
        </authorList>
    </citation>
    <scope>NUCLEOTIDE SEQUENCE</scope>
    <source>
        <strain evidence="3">Montdore</strain>
    </source>
</reference>
<gene>
    <name evidence="3" type="ORF">GSTUAT00003439001</name>
</gene>
<dbReference type="Proteomes" id="UP001412239">
    <property type="component" value="Unassembled WGS sequence"/>
</dbReference>
<keyword evidence="4" id="KW-1185">Reference proteome</keyword>
<feature type="compositionally biased region" description="Polar residues" evidence="1">
    <location>
        <begin position="138"/>
        <end position="158"/>
    </location>
</feature>
<name>A0A292PZA2_9PEZI</name>
<evidence type="ECO:0000313" key="3">
    <source>
        <dbReference type="EMBL" id="CUS12474.1"/>
    </source>
</evidence>
<proteinExistence type="predicted"/>